<comment type="caution">
    <text evidence="12">The sequence shown here is derived from an EMBL/GenBank/DDBJ whole genome shotgun (WGS) entry which is preliminary data.</text>
</comment>
<dbReference type="SMART" id="SM00304">
    <property type="entry name" value="HAMP"/>
    <property type="match status" value="1"/>
</dbReference>
<dbReference type="EMBL" id="CBXI010000044">
    <property type="protein sequence ID" value="CDL92670.1"/>
    <property type="molecule type" value="Genomic_DNA"/>
</dbReference>
<proteinExistence type="predicted"/>
<dbReference type="InterPro" id="IPR003660">
    <property type="entry name" value="HAMP_dom"/>
</dbReference>
<dbReference type="SUPFAM" id="SSF158472">
    <property type="entry name" value="HAMP domain-like"/>
    <property type="match status" value="1"/>
</dbReference>
<evidence type="ECO:0000256" key="4">
    <source>
        <dbReference type="ARBA" id="ARBA00022553"/>
    </source>
</evidence>
<feature type="domain" description="Histidine kinase" evidence="10">
    <location>
        <begin position="294"/>
        <end position="509"/>
    </location>
</feature>
<dbReference type="Gene3D" id="3.30.565.10">
    <property type="entry name" value="Histidine kinase-like ATPase, C-terminal domain"/>
    <property type="match status" value="1"/>
</dbReference>
<comment type="catalytic activity">
    <reaction evidence="1">
        <text>ATP + protein L-histidine = ADP + protein N-phospho-L-histidine.</text>
        <dbReference type="EC" id="2.7.13.3"/>
    </reaction>
</comment>
<reference evidence="12 13" key="1">
    <citation type="journal article" date="2015" name="Genome Announc.">
        <title>Draft Genome Sequence of Clostridium tyrobutyricum Strain DIVETGP, Isolated from Cow's Milk for Grana Padano Production.</title>
        <authorList>
            <person name="Soggiu A."/>
            <person name="Piras C."/>
            <person name="Gaiarsa S."/>
            <person name="Sassera D."/>
            <person name="Roncada P."/>
            <person name="Bendixen E."/>
            <person name="Brasca M."/>
            <person name="Bonizzi L."/>
        </authorList>
    </citation>
    <scope>NUCLEOTIDE SEQUENCE [LARGE SCALE GENOMIC DNA]</scope>
    <source>
        <strain evidence="12 13">DIVETGP</strain>
    </source>
</reference>
<dbReference type="Proteomes" id="UP000019482">
    <property type="component" value="Unassembled WGS sequence"/>
</dbReference>
<dbReference type="PRINTS" id="PR00344">
    <property type="entry name" value="BCTRLSENSOR"/>
</dbReference>
<dbReference type="PANTHER" id="PTHR45453:SF3">
    <property type="entry name" value="HISTIDINE KINASE"/>
    <property type="match status" value="1"/>
</dbReference>
<keyword evidence="9" id="KW-1133">Transmembrane helix</keyword>
<keyword evidence="5" id="KW-0808">Transferase</keyword>
<dbReference type="PROSITE" id="PS50885">
    <property type="entry name" value="HAMP"/>
    <property type="match status" value="1"/>
</dbReference>
<keyword evidence="4" id="KW-0597">Phosphoprotein</keyword>
<evidence type="ECO:0000259" key="11">
    <source>
        <dbReference type="PROSITE" id="PS50885"/>
    </source>
</evidence>
<evidence type="ECO:0000256" key="8">
    <source>
        <dbReference type="ARBA" id="ARBA00023136"/>
    </source>
</evidence>
<dbReference type="GO" id="GO:0000155">
    <property type="term" value="F:phosphorelay sensor kinase activity"/>
    <property type="evidence" value="ECO:0007669"/>
    <property type="project" value="InterPro"/>
</dbReference>
<keyword evidence="6" id="KW-0418">Kinase</keyword>
<evidence type="ECO:0000256" key="6">
    <source>
        <dbReference type="ARBA" id="ARBA00022777"/>
    </source>
</evidence>
<feature type="domain" description="HAMP" evidence="11">
    <location>
        <begin position="213"/>
        <end position="265"/>
    </location>
</feature>
<dbReference type="OrthoDB" id="9762826at2"/>
<keyword evidence="9" id="KW-0812">Transmembrane</keyword>
<dbReference type="PROSITE" id="PS50109">
    <property type="entry name" value="HIS_KIN"/>
    <property type="match status" value="1"/>
</dbReference>
<dbReference type="SUPFAM" id="SSF55874">
    <property type="entry name" value="ATPase domain of HSP90 chaperone/DNA topoisomerase II/histidine kinase"/>
    <property type="match status" value="1"/>
</dbReference>
<organism evidence="12 13">
    <name type="scientific">Clostridium tyrobutyricum DIVETGP</name>
    <dbReference type="NCBI Taxonomy" id="1408889"/>
    <lineage>
        <taxon>Bacteria</taxon>
        <taxon>Bacillati</taxon>
        <taxon>Bacillota</taxon>
        <taxon>Clostridia</taxon>
        <taxon>Eubacteriales</taxon>
        <taxon>Clostridiaceae</taxon>
        <taxon>Clostridium</taxon>
    </lineage>
</organism>
<sequence>MKLQDLVLKNRIVSKIRKNITWKLFLVTAFVFTLFITSTLIFQSVFFGKFYISQKKRHLENKIQKFALEYNKSKYENSIIDLMKNFEEDNNSKIVIMGQNGKIKFITNSYDKGYDAIRVKIINDIIMEWSSSSNILSTMEQNNKPITIITDTRINGTKNILSAVPDNKKNEIIFAITSLQPVNEASAVIKEFYVYFYIGAMVIIIVLSLIYTNMVSKPLVKINSTAKKMAGLDFSEKCSINSNDEIGNLACTLNFLSDNLDSALTSLKKVNKKLEVDIERERRLERTRKDFVNAVSHELKTPINLIEGYAEGIKDNVFESENKDYYIDIIIDESKKMGDLVADMLNLSHLESGIFKITREEFFIDRLIQPILKKFLVIIKNKNIILETKILQDIKVYADWNMIEQVITNFLTNAIRYTTENGHIIVLTTKIDKKIIVSVENSGINIPEDQIDKVWNNFYRIDKSRNRKLGGTGLGLAIVKNILTLHGYKYGIKNTNIGVKFYFEMDTIY</sequence>
<dbReference type="Pfam" id="PF00672">
    <property type="entry name" value="HAMP"/>
    <property type="match status" value="1"/>
</dbReference>
<dbReference type="InterPro" id="IPR004358">
    <property type="entry name" value="Sig_transdc_His_kin-like_C"/>
</dbReference>
<evidence type="ECO:0000256" key="1">
    <source>
        <dbReference type="ARBA" id="ARBA00000085"/>
    </source>
</evidence>
<dbReference type="InterPro" id="IPR005467">
    <property type="entry name" value="His_kinase_dom"/>
</dbReference>
<keyword evidence="7" id="KW-0902">Two-component regulatory system</keyword>
<dbReference type="CDD" id="cd06225">
    <property type="entry name" value="HAMP"/>
    <property type="match status" value="1"/>
</dbReference>
<evidence type="ECO:0000313" key="13">
    <source>
        <dbReference type="Proteomes" id="UP000019482"/>
    </source>
</evidence>
<dbReference type="GO" id="GO:0016036">
    <property type="term" value="P:cellular response to phosphate starvation"/>
    <property type="evidence" value="ECO:0007669"/>
    <property type="project" value="TreeGrafter"/>
</dbReference>
<dbReference type="RefSeq" id="WP_017894575.1">
    <property type="nucleotide sequence ID" value="NZ_CBXI010000044.1"/>
</dbReference>
<dbReference type="InterPro" id="IPR036097">
    <property type="entry name" value="HisK_dim/P_sf"/>
</dbReference>
<evidence type="ECO:0000256" key="7">
    <source>
        <dbReference type="ARBA" id="ARBA00023012"/>
    </source>
</evidence>
<dbReference type="GO" id="GO:0005886">
    <property type="term" value="C:plasma membrane"/>
    <property type="evidence" value="ECO:0007669"/>
    <property type="project" value="TreeGrafter"/>
</dbReference>
<evidence type="ECO:0000259" key="10">
    <source>
        <dbReference type="PROSITE" id="PS50109"/>
    </source>
</evidence>
<evidence type="ECO:0000256" key="3">
    <source>
        <dbReference type="ARBA" id="ARBA00012438"/>
    </source>
</evidence>
<evidence type="ECO:0000256" key="5">
    <source>
        <dbReference type="ARBA" id="ARBA00022679"/>
    </source>
</evidence>
<dbReference type="GeneID" id="29419306"/>
<dbReference type="Pfam" id="PF02518">
    <property type="entry name" value="HATPase_c"/>
    <property type="match status" value="1"/>
</dbReference>
<dbReference type="SMART" id="SM00387">
    <property type="entry name" value="HATPase_c"/>
    <property type="match status" value="1"/>
</dbReference>
<comment type="subcellular location">
    <subcellularLocation>
        <location evidence="2">Membrane</location>
    </subcellularLocation>
</comment>
<evidence type="ECO:0000313" key="12">
    <source>
        <dbReference type="EMBL" id="CDL92670.1"/>
    </source>
</evidence>
<keyword evidence="8 9" id="KW-0472">Membrane</keyword>
<dbReference type="GO" id="GO:0004721">
    <property type="term" value="F:phosphoprotein phosphatase activity"/>
    <property type="evidence" value="ECO:0007669"/>
    <property type="project" value="TreeGrafter"/>
</dbReference>
<accession>W6N8D0</accession>
<dbReference type="PANTHER" id="PTHR45453">
    <property type="entry name" value="PHOSPHATE REGULON SENSOR PROTEIN PHOR"/>
    <property type="match status" value="1"/>
</dbReference>
<evidence type="ECO:0000256" key="2">
    <source>
        <dbReference type="ARBA" id="ARBA00004370"/>
    </source>
</evidence>
<dbReference type="InterPro" id="IPR050351">
    <property type="entry name" value="BphY/WalK/GraS-like"/>
</dbReference>
<protein>
    <recommendedName>
        <fullName evidence="3">histidine kinase</fullName>
        <ecNumber evidence="3">2.7.13.3</ecNumber>
    </recommendedName>
</protein>
<dbReference type="SMART" id="SM00388">
    <property type="entry name" value="HisKA"/>
    <property type="match status" value="1"/>
</dbReference>
<dbReference type="EC" id="2.7.13.3" evidence="3"/>
<dbReference type="CDD" id="cd00082">
    <property type="entry name" value="HisKA"/>
    <property type="match status" value="1"/>
</dbReference>
<dbReference type="FunFam" id="1.10.287.130:FF:000001">
    <property type="entry name" value="Two-component sensor histidine kinase"/>
    <property type="match status" value="1"/>
</dbReference>
<dbReference type="InterPro" id="IPR003661">
    <property type="entry name" value="HisK_dim/P_dom"/>
</dbReference>
<dbReference type="InterPro" id="IPR036890">
    <property type="entry name" value="HATPase_C_sf"/>
</dbReference>
<dbReference type="InterPro" id="IPR003594">
    <property type="entry name" value="HATPase_dom"/>
</dbReference>
<feature type="transmembrane region" description="Helical" evidence="9">
    <location>
        <begin position="20"/>
        <end position="47"/>
    </location>
</feature>
<dbReference type="SUPFAM" id="SSF47384">
    <property type="entry name" value="Homodimeric domain of signal transducing histidine kinase"/>
    <property type="match status" value="1"/>
</dbReference>
<dbReference type="AlphaFoldDB" id="W6N8D0"/>
<dbReference type="Gene3D" id="6.10.340.10">
    <property type="match status" value="1"/>
</dbReference>
<dbReference type="FunFam" id="3.30.565.10:FF:000006">
    <property type="entry name" value="Sensor histidine kinase WalK"/>
    <property type="match status" value="1"/>
</dbReference>
<evidence type="ECO:0000256" key="9">
    <source>
        <dbReference type="SAM" id="Phobius"/>
    </source>
</evidence>
<gene>
    <name evidence="12" type="ORF">CTDIVETGP_2740</name>
</gene>
<feature type="transmembrane region" description="Helical" evidence="9">
    <location>
        <begin position="192"/>
        <end position="211"/>
    </location>
</feature>
<keyword evidence="13" id="KW-1185">Reference proteome</keyword>
<dbReference type="Pfam" id="PF00512">
    <property type="entry name" value="HisKA"/>
    <property type="match status" value="1"/>
</dbReference>
<name>W6N8D0_CLOTY</name>
<dbReference type="Gene3D" id="1.10.287.130">
    <property type="match status" value="1"/>
</dbReference>